<evidence type="ECO:0000313" key="2">
    <source>
        <dbReference type="EMBL" id="CAJ2507584.1"/>
    </source>
</evidence>
<evidence type="ECO:0000256" key="1">
    <source>
        <dbReference type="SAM" id="MobiDB-lite"/>
    </source>
</evidence>
<name>A0AAI8VMD3_9PEZI</name>
<feature type="region of interest" description="Disordered" evidence="1">
    <location>
        <begin position="119"/>
        <end position="148"/>
    </location>
</feature>
<dbReference type="AlphaFoldDB" id="A0AAI8VMD3"/>
<reference evidence="2" key="1">
    <citation type="submission" date="2023-10" db="EMBL/GenBank/DDBJ databases">
        <authorList>
            <person name="Hackl T."/>
        </authorList>
    </citation>
    <scope>NUCLEOTIDE SEQUENCE</scope>
</reference>
<dbReference type="Proteomes" id="UP001295740">
    <property type="component" value="Unassembled WGS sequence"/>
</dbReference>
<proteinExistence type="predicted"/>
<protein>
    <submittedName>
        <fullName evidence="2">Uu.00g087700.m01.CDS01</fullName>
    </submittedName>
</protein>
<gene>
    <name evidence="2" type="ORF">KHLLAP_LOCUS8052</name>
</gene>
<organism evidence="2 3">
    <name type="scientific">Anthostomella pinea</name>
    <dbReference type="NCBI Taxonomy" id="933095"/>
    <lineage>
        <taxon>Eukaryota</taxon>
        <taxon>Fungi</taxon>
        <taxon>Dikarya</taxon>
        <taxon>Ascomycota</taxon>
        <taxon>Pezizomycotina</taxon>
        <taxon>Sordariomycetes</taxon>
        <taxon>Xylariomycetidae</taxon>
        <taxon>Xylariales</taxon>
        <taxon>Xylariaceae</taxon>
        <taxon>Anthostomella</taxon>
    </lineage>
</organism>
<evidence type="ECO:0000313" key="3">
    <source>
        <dbReference type="Proteomes" id="UP001295740"/>
    </source>
</evidence>
<dbReference type="EMBL" id="CAUWAG010000010">
    <property type="protein sequence ID" value="CAJ2507584.1"/>
    <property type="molecule type" value="Genomic_DNA"/>
</dbReference>
<sequence length="148" mass="16929">MGDQTNQTQSPSGQEGRRLDRIAEQVDWFMSPRTPPVPKTKRYSFVPTESEEPSIPNAAQDQWMRAKEKALEIANEEAGRPQDPQDHWLRAKEKVLESVRHAREVRIKALKKPLTDAWRKPLSIPESIPENQEVHVSDQPKSGADSRN</sequence>
<feature type="region of interest" description="Disordered" evidence="1">
    <location>
        <begin position="30"/>
        <end position="60"/>
    </location>
</feature>
<comment type="caution">
    <text evidence="2">The sequence shown here is derived from an EMBL/GenBank/DDBJ whole genome shotgun (WGS) entry which is preliminary data.</text>
</comment>
<accession>A0AAI8VMD3</accession>
<keyword evidence="3" id="KW-1185">Reference proteome</keyword>
<feature type="compositionally biased region" description="Basic and acidic residues" evidence="1">
    <location>
        <begin position="132"/>
        <end position="148"/>
    </location>
</feature>